<dbReference type="InterPro" id="IPR000175">
    <property type="entry name" value="Na/ntran_symport"/>
</dbReference>
<evidence type="ECO:0000256" key="4">
    <source>
        <dbReference type="ARBA" id="ARBA00022989"/>
    </source>
</evidence>
<feature type="transmembrane region" description="Helical" evidence="6">
    <location>
        <begin position="12"/>
        <end position="32"/>
    </location>
</feature>
<dbReference type="RefSeq" id="WP_074572174.1">
    <property type="nucleotide sequence ID" value="NZ_FNJQ01000013.1"/>
</dbReference>
<dbReference type="InterPro" id="IPR037272">
    <property type="entry name" value="SNS_sf"/>
</dbReference>
<dbReference type="InterPro" id="IPR047218">
    <property type="entry name" value="YocR/YhdH-like"/>
</dbReference>
<feature type="transmembrane region" description="Helical" evidence="6">
    <location>
        <begin position="356"/>
        <end position="378"/>
    </location>
</feature>
<evidence type="ECO:0000256" key="6">
    <source>
        <dbReference type="SAM" id="Phobius"/>
    </source>
</evidence>
<dbReference type="OrthoDB" id="9762833at2"/>
<feature type="transmembrane region" description="Helical" evidence="6">
    <location>
        <begin position="44"/>
        <end position="68"/>
    </location>
</feature>
<keyword evidence="5 6" id="KW-0472">Membrane</keyword>
<dbReference type="NCBIfam" id="NF037979">
    <property type="entry name" value="Na_transp"/>
    <property type="match status" value="1"/>
</dbReference>
<dbReference type="PANTHER" id="PTHR42948">
    <property type="entry name" value="TRANSPORTER"/>
    <property type="match status" value="1"/>
</dbReference>
<protein>
    <submittedName>
        <fullName evidence="7">Neurotransmitter:Na+ symporter, NSS family</fullName>
    </submittedName>
</protein>
<keyword evidence="2" id="KW-0813">Transport</keyword>
<dbReference type="AlphaFoldDB" id="A0A1H0RNY6"/>
<evidence type="ECO:0000256" key="1">
    <source>
        <dbReference type="ARBA" id="ARBA00004141"/>
    </source>
</evidence>
<dbReference type="CDD" id="cd10336">
    <property type="entry name" value="SLC6sbd_Tyt1-Like"/>
    <property type="match status" value="1"/>
</dbReference>
<dbReference type="PANTHER" id="PTHR42948:SF1">
    <property type="entry name" value="TRANSPORTER"/>
    <property type="match status" value="1"/>
</dbReference>
<feature type="transmembrane region" description="Helical" evidence="6">
    <location>
        <begin position="234"/>
        <end position="252"/>
    </location>
</feature>
<accession>A0A1H0RNY6</accession>
<organism evidence="7 8">
    <name type="scientific">Selenomonas ruminantium</name>
    <dbReference type="NCBI Taxonomy" id="971"/>
    <lineage>
        <taxon>Bacteria</taxon>
        <taxon>Bacillati</taxon>
        <taxon>Bacillota</taxon>
        <taxon>Negativicutes</taxon>
        <taxon>Selenomonadales</taxon>
        <taxon>Selenomonadaceae</taxon>
        <taxon>Selenomonas</taxon>
    </lineage>
</organism>
<sequence>MNEKNSKDSSFSGQLGFVLAAAASAVGVGNLWRFPYFAAKDGGGIFLLTYLILLVTFGYALLSSDLAIGRKTQLSSIKAYGAMKPGWKFLGILTFLVPAIIMTYYAVIGGWITKYAVTFLTGAGAAAAQDEYFVGFITNPVESGIYAAIFMLATAFVVYRGVERGIEASSRIIMPVLLITVILISLYVLTLEVQDADGTVRTGLQGLAIYFLPNFEGLTLSKYIQIVLDAMSQMFYSLSVAMGIMITYGSYVKKDVNLNQSVSQIAIVDTAVAVLAGMMIIPAIFAFSGMDGMAAGPKLMFVSLPKVFNSLGVIGIIVGAAFFLMAIFAALTSCISVLEAIVANCMEIFQAERKKVTLIVSAFYTVITVVIALGYSLFYVEVGLPNGSTGQLLDIMDYISTACMMPIIAFLSAILIGWLVKPEWIIGEMEADGSPMPRKGLYRLVIRYVAPVIMVILALQAFGIIN</sequence>
<feature type="transmembrane region" description="Helical" evidence="6">
    <location>
        <begin position="441"/>
        <end position="465"/>
    </location>
</feature>
<keyword evidence="3 6" id="KW-0812">Transmembrane</keyword>
<evidence type="ECO:0000256" key="2">
    <source>
        <dbReference type="ARBA" id="ARBA00022448"/>
    </source>
</evidence>
<feature type="transmembrane region" description="Helical" evidence="6">
    <location>
        <begin position="172"/>
        <end position="190"/>
    </location>
</feature>
<dbReference type="Proteomes" id="UP000182412">
    <property type="component" value="Unassembled WGS sequence"/>
</dbReference>
<feature type="transmembrane region" description="Helical" evidence="6">
    <location>
        <begin position="89"/>
        <end position="112"/>
    </location>
</feature>
<evidence type="ECO:0000313" key="8">
    <source>
        <dbReference type="Proteomes" id="UP000182412"/>
    </source>
</evidence>
<dbReference type="Pfam" id="PF00209">
    <property type="entry name" value="SNF"/>
    <property type="match status" value="2"/>
</dbReference>
<feature type="transmembrane region" description="Helical" evidence="6">
    <location>
        <begin position="307"/>
        <end position="335"/>
    </location>
</feature>
<evidence type="ECO:0000256" key="5">
    <source>
        <dbReference type="ARBA" id="ARBA00023136"/>
    </source>
</evidence>
<feature type="transmembrane region" description="Helical" evidence="6">
    <location>
        <begin position="398"/>
        <end position="420"/>
    </location>
</feature>
<feature type="transmembrane region" description="Helical" evidence="6">
    <location>
        <begin position="264"/>
        <end position="287"/>
    </location>
</feature>
<dbReference type="SUPFAM" id="SSF161070">
    <property type="entry name" value="SNF-like"/>
    <property type="match status" value="1"/>
</dbReference>
<keyword evidence="4 6" id="KW-1133">Transmembrane helix</keyword>
<dbReference type="EMBL" id="FNJQ01000013">
    <property type="protein sequence ID" value="SDP31251.1"/>
    <property type="molecule type" value="Genomic_DNA"/>
</dbReference>
<evidence type="ECO:0000313" key="7">
    <source>
        <dbReference type="EMBL" id="SDP31251.1"/>
    </source>
</evidence>
<reference evidence="7 8" key="1">
    <citation type="submission" date="2016-10" db="EMBL/GenBank/DDBJ databases">
        <authorList>
            <person name="de Groot N.N."/>
        </authorList>
    </citation>
    <scope>NUCLEOTIDE SEQUENCE [LARGE SCALE GENOMIC DNA]</scope>
    <source>
        <strain evidence="7 8">S137</strain>
    </source>
</reference>
<dbReference type="GO" id="GO:0016020">
    <property type="term" value="C:membrane"/>
    <property type="evidence" value="ECO:0007669"/>
    <property type="project" value="UniProtKB-SubCell"/>
</dbReference>
<proteinExistence type="predicted"/>
<evidence type="ECO:0000256" key="3">
    <source>
        <dbReference type="ARBA" id="ARBA00022692"/>
    </source>
</evidence>
<comment type="subcellular location">
    <subcellularLocation>
        <location evidence="1">Membrane</location>
        <topology evidence="1">Multi-pass membrane protein</topology>
    </subcellularLocation>
</comment>
<gene>
    <name evidence="7" type="ORF">SAMN05216366_11336</name>
</gene>
<feature type="transmembrane region" description="Helical" evidence="6">
    <location>
        <begin position="143"/>
        <end position="160"/>
    </location>
</feature>
<dbReference type="PROSITE" id="PS50267">
    <property type="entry name" value="NA_NEUROTRAN_SYMP_3"/>
    <property type="match status" value="1"/>
</dbReference>
<dbReference type="PRINTS" id="PR00176">
    <property type="entry name" value="NANEUSMPORT"/>
</dbReference>
<name>A0A1H0RNY6_SELRU</name>